<accession>A0A084H1Q4</accession>
<reference evidence="2 3" key="1">
    <citation type="journal article" date="2005" name="Int. J. Syst. Evol. Microbiol.">
        <title>Bacillus cibi sp. nov., isolated from jeotgal, a traditional Korean fermented seafood.</title>
        <authorList>
            <person name="Yoon J.H."/>
            <person name="Lee C.H."/>
            <person name="Oh T.K."/>
        </authorList>
    </citation>
    <scope>NUCLEOTIDE SEQUENCE [LARGE SCALE GENOMIC DNA]</scope>
    <source>
        <strain evidence="2 3">DSM 16189</strain>
    </source>
</reference>
<proteinExistence type="predicted"/>
<name>A0A084H1Q4_METID</name>
<protein>
    <submittedName>
        <fullName evidence="2">Uncharacterized protein</fullName>
    </submittedName>
</protein>
<organism evidence="2 3">
    <name type="scientific">Metabacillus indicus</name>
    <name type="common">Bacillus indicus</name>
    <dbReference type="NCBI Taxonomy" id="246786"/>
    <lineage>
        <taxon>Bacteria</taxon>
        <taxon>Bacillati</taxon>
        <taxon>Bacillota</taxon>
        <taxon>Bacilli</taxon>
        <taxon>Bacillales</taxon>
        <taxon>Bacillaceae</taxon>
        <taxon>Metabacillus</taxon>
    </lineage>
</organism>
<dbReference type="Proteomes" id="UP000028549">
    <property type="component" value="Unassembled WGS sequence"/>
</dbReference>
<dbReference type="AlphaFoldDB" id="A0A084H1Q4"/>
<evidence type="ECO:0000256" key="1">
    <source>
        <dbReference type="SAM" id="Coils"/>
    </source>
</evidence>
<sequence>MSKLSGEFEKFMDNHFGRHDDIQTKHSKWMGQKEKDLGALERTADAFEKRMEQLANDAERWMSDQEKRLKK</sequence>
<keyword evidence="1" id="KW-0175">Coiled coil</keyword>
<comment type="caution">
    <text evidence="2">The sequence shown here is derived from an EMBL/GenBank/DDBJ whole genome shotgun (WGS) entry which is preliminary data.</text>
</comment>
<feature type="coiled-coil region" evidence="1">
    <location>
        <begin position="30"/>
        <end position="64"/>
    </location>
</feature>
<keyword evidence="3" id="KW-1185">Reference proteome</keyword>
<gene>
    <name evidence="2" type="ORF">GS18_0200535</name>
</gene>
<evidence type="ECO:0000313" key="2">
    <source>
        <dbReference type="EMBL" id="KEZ53516.1"/>
    </source>
</evidence>
<evidence type="ECO:0000313" key="3">
    <source>
        <dbReference type="Proteomes" id="UP000028549"/>
    </source>
</evidence>
<dbReference type="EMBL" id="JNVC02000001">
    <property type="protein sequence ID" value="KEZ53516.1"/>
    <property type="molecule type" value="Genomic_DNA"/>
</dbReference>